<dbReference type="WBParaSite" id="MCU_014243-RA">
    <property type="protein sequence ID" value="MCU_014243-RA"/>
    <property type="gene ID" value="MCU_014243"/>
</dbReference>
<feature type="chain" id="PRO_5024279611" evidence="1">
    <location>
        <begin position="25"/>
        <end position="79"/>
    </location>
</feature>
<protein>
    <submittedName>
        <fullName evidence="2">Secreted protein</fullName>
    </submittedName>
</protein>
<proteinExistence type="predicted"/>
<name>A0A5K3G1K4_MESCO</name>
<evidence type="ECO:0000313" key="2">
    <source>
        <dbReference type="WBParaSite" id="MCU_014243-RA"/>
    </source>
</evidence>
<keyword evidence="1" id="KW-0732">Signal</keyword>
<accession>A0A5K3G1K4</accession>
<organism evidence="2">
    <name type="scientific">Mesocestoides corti</name>
    <name type="common">Flatworm</name>
    <dbReference type="NCBI Taxonomy" id="53468"/>
    <lineage>
        <taxon>Eukaryota</taxon>
        <taxon>Metazoa</taxon>
        <taxon>Spiralia</taxon>
        <taxon>Lophotrochozoa</taxon>
        <taxon>Platyhelminthes</taxon>
        <taxon>Cestoda</taxon>
        <taxon>Eucestoda</taxon>
        <taxon>Cyclophyllidea</taxon>
        <taxon>Mesocestoididae</taxon>
        <taxon>Mesocestoides</taxon>
    </lineage>
</organism>
<dbReference type="AlphaFoldDB" id="A0A5K3G1K4"/>
<sequence>MGKTGALYILALFFLFSRWSVTRLYNGDEKFVSSLAFSPRRVIQCPHAATQPEVAPPVTRRRFHAMLTTFTNMDASICI</sequence>
<feature type="signal peptide" evidence="1">
    <location>
        <begin position="1"/>
        <end position="24"/>
    </location>
</feature>
<evidence type="ECO:0000256" key="1">
    <source>
        <dbReference type="SAM" id="SignalP"/>
    </source>
</evidence>
<reference evidence="2" key="1">
    <citation type="submission" date="2019-11" db="UniProtKB">
        <authorList>
            <consortium name="WormBaseParasite"/>
        </authorList>
    </citation>
    <scope>IDENTIFICATION</scope>
</reference>